<accession>A0A8S5M942</accession>
<dbReference type="PANTHER" id="PTHR43581:SF2">
    <property type="entry name" value="EXCINUCLEASE ATPASE SUBUNIT"/>
    <property type="match status" value="1"/>
</dbReference>
<evidence type="ECO:0000259" key="1">
    <source>
        <dbReference type="Pfam" id="PF13175"/>
    </source>
</evidence>
<dbReference type="Gene3D" id="3.40.50.300">
    <property type="entry name" value="P-loop containing nucleotide triphosphate hydrolases"/>
    <property type="match status" value="2"/>
</dbReference>
<reference evidence="2" key="1">
    <citation type="journal article" date="2021" name="Proc. Natl. Acad. Sci. U.S.A.">
        <title>A Catalog of Tens of Thousands of Viruses from Human Metagenomes Reveals Hidden Associations with Chronic Diseases.</title>
        <authorList>
            <person name="Tisza M.J."/>
            <person name="Buck C.B."/>
        </authorList>
    </citation>
    <scope>NUCLEOTIDE SEQUENCE</scope>
    <source>
        <strain evidence="2">CtfvB24</strain>
    </source>
</reference>
<proteinExistence type="predicted"/>
<dbReference type="Pfam" id="PF13175">
    <property type="entry name" value="AAA_15"/>
    <property type="match status" value="1"/>
</dbReference>
<organism evidence="2">
    <name type="scientific">Myoviridae sp. ctfvB24</name>
    <dbReference type="NCBI Taxonomy" id="2826679"/>
    <lineage>
        <taxon>Viruses</taxon>
        <taxon>Duplodnaviria</taxon>
        <taxon>Heunggongvirae</taxon>
        <taxon>Uroviricota</taxon>
        <taxon>Caudoviricetes</taxon>
    </lineage>
</organism>
<name>A0A8S5M942_9CAUD</name>
<protein>
    <submittedName>
        <fullName evidence="2">AAA domain protein</fullName>
    </submittedName>
</protein>
<sequence length="504" mass="58352">MRSYTCLPINKTRAIYMELKRFSLKNLYGYKNIELVFNNEATIIIAENGAGKTTLINSLNAVLRGNADELRKLKCDSIEIDFKDKSYEINISELNFSDFLATAPLPTQFLKMMSFLKPSQIDDLLHDIKSRSVREIRESRNKEWYRLIYNSTPYGYSEIDNILTNIKRLLNNHYSQQLDIFQNHELGNGNQKNKSTLALEEIKNRMRNFDIIYLPTYRRIEKATLRDKYTIESDEKMQFRDGELVKIRTSSANGTHIEFGLYDVELELKDISESIERRSSLGYRTLSANIIEDMMTGKIDDKRTRYRIPAIDELSRFLGRVVNKDKEGNEKIIGEVTRIMKDKAALASNGNLIYFLSKLKPVIDSTKELEEKIESFVSMCNKYLQLSDDSKFLDYDVESLQVIVKDLHTNNPIGLEDLSSGEKQIISLMAHMYLDDTKAKIVLIDEPELSLSIEWQEHVLVDIVNSPSVLQMFAITHSPFVFNNELKKNVKSLNVKKNLRNINK</sequence>
<evidence type="ECO:0000313" key="2">
    <source>
        <dbReference type="EMBL" id="DAD78762.1"/>
    </source>
</evidence>
<feature type="domain" description="Endonuclease GajA/Old nuclease/RecF-like AAA" evidence="1">
    <location>
        <begin position="17"/>
        <end position="480"/>
    </location>
</feature>
<dbReference type="EMBL" id="BK014851">
    <property type="protein sequence ID" value="DAD78762.1"/>
    <property type="molecule type" value="Genomic_DNA"/>
</dbReference>
<dbReference type="InterPro" id="IPR051396">
    <property type="entry name" value="Bact_Antivir_Def_Nuclease"/>
</dbReference>
<dbReference type="InterPro" id="IPR041685">
    <property type="entry name" value="AAA_GajA/Old/RecF-like"/>
</dbReference>
<dbReference type="SUPFAM" id="SSF52540">
    <property type="entry name" value="P-loop containing nucleoside triphosphate hydrolases"/>
    <property type="match status" value="1"/>
</dbReference>
<dbReference type="PANTHER" id="PTHR43581">
    <property type="entry name" value="ATP/GTP PHOSPHATASE"/>
    <property type="match status" value="1"/>
</dbReference>
<dbReference type="InterPro" id="IPR027417">
    <property type="entry name" value="P-loop_NTPase"/>
</dbReference>